<dbReference type="Proteomes" id="UP000092666">
    <property type="component" value="Unassembled WGS sequence"/>
</dbReference>
<sequence>MSATPFARSFSTCARARSARLRPGSSTALHSRSSISTRTYASTSSSSSTPGPSSGPASPSKATRAPPSSAGGPQAPLEYCSSLVQRLDPEAWLTSYFWPKRERSWFLAWRAFNLELHLITTTVSQPALAAIRFQFWRDALKMIFSPNPNISSASAIPQHPVAVLLADMKRHRPVQRYYLSQMIDARAKTLSLPPSSPTLESHLTTYSPLSTSLLLGPLPILLPPTHSASSHISHTLSHLSTLLTTTSLLRNLPLLVSSKHTINLPADICEKHGIVEEEVLRKGAEASGLRDACWTVGTRGMDELITARRDLKETGGKVVPSGVMPLFLSAVPAENYLKRLEKHDFDVFHPDLQKHDWQLAPQIWWRYQRGKL</sequence>
<evidence type="ECO:0000313" key="2">
    <source>
        <dbReference type="EMBL" id="OCF35922.1"/>
    </source>
</evidence>
<dbReference type="Pfam" id="PF00494">
    <property type="entry name" value="SQS_PSY"/>
    <property type="match status" value="1"/>
</dbReference>
<name>A0A1B9GY33_9TREE</name>
<evidence type="ECO:0000313" key="3">
    <source>
        <dbReference type="Proteomes" id="UP000092666"/>
    </source>
</evidence>
<reference evidence="2 3" key="1">
    <citation type="submission" date="2013-07" db="EMBL/GenBank/DDBJ databases">
        <title>The Genome Sequence of Cryptococcus heveanensis BCC8398.</title>
        <authorList>
            <consortium name="The Broad Institute Genome Sequencing Platform"/>
            <person name="Cuomo C."/>
            <person name="Litvintseva A."/>
            <person name="Chen Y."/>
            <person name="Heitman J."/>
            <person name="Sun S."/>
            <person name="Springer D."/>
            <person name="Dromer F."/>
            <person name="Young S.K."/>
            <person name="Zeng Q."/>
            <person name="Gargeya S."/>
            <person name="Fitzgerald M."/>
            <person name="Abouelleil A."/>
            <person name="Alvarado L."/>
            <person name="Berlin A.M."/>
            <person name="Chapman S.B."/>
            <person name="Dewar J."/>
            <person name="Goldberg J."/>
            <person name="Griggs A."/>
            <person name="Gujja S."/>
            <person name="Hansen M."/>
            <person name="Howarth C."/>
            <person name="Imamovic A."/>
            <person name="Larimer J."/>
            <person name="McCowan C."/>
            <person name="Murphy C."/>
            <person name="Pearson M."/>
            <person name="Priest M."/>
            <person name="Roberts A."/>
            <person name="Saif S."/>
            <person name="Shea T."/>
            <person name="Sykes S."/>
            <person name="Wortman J."/>
            <person name="Nusbaum C."/>
            <person name="Birren B."/>
        </authorList>
    </citation>
    <scope>NUCLEOTIDE SEQUENCE [LARGE SCALE GENOMIC DNA]</scope>
    <source>
        <strain evidence="2 3">BCC8398</strain>
    </source>
</reference>
<organism evidence="2 3">
    <name type="scientific">Kwoniella heveanensis BCC8398</name>
    <dbReference type="NCBI Taxonomy" id="1296120"/>
    <lineage>
        <taxon>Eukaryota</taxon>
        <taxon>Fungi</taxon>
        <taxon>Dikarya</taxon>
        <taxon>Basidiomycota</taxon>
        <taxon>Agaricomycotina</taxon>
        <taxon>Tremellomycetes</taxon>
        <taxon>Tremellales</taxon>
        <taxon>Cryptococcaceae</taxon>
        <taxon>Kwoniella</taxon>
    </lineage>
</organism>
<dbReference type="InterPro" id="IPR002060">
    <property type="entry name" value="Squ/phyt_synthse"/>
</dbReference>
<accession>A0A1B9GY33</accession>
<dbReference type="OrthoDB" id="270318at2759"/>
<reference evidence="3" key="2">
    <citation type="submission" date="2013-12" db="EMBL/GenBank/DDBJ databases">
        <title>Evolution of pathogenesis and genome organization in the Tremellales.</title>
        <authorList>
            <person name="Cuomo C."/>
            <person name="Litvintseva A."/>
            <person name="Heitman J."/>
            <person name="Chen Y."/>
            <person name="Sun S."/>
            <person name="Springer D."/>
            <person name="Dromer F."/>
            <person name="Young S."/>
            <person name="Zeng Q."/>
            <person name="Chapman S."/>
            <person name="Gujja S."/>
            <person name="Saif S."/>
            <person name="Birren B."/>
        </authorList>
    </citation>
    <scope>NUCLEOTIDE SEQUENCE [LARGE SCALE GENOMIC DNA]</scope>
    <source>
        <strain evidence="3">BCC8398</strain>
    </source>
</reference>
<proteinExistence type="predicted"/>
<evidence type="ECO:0000256" key="1">
    <source>
        <dbReference type="SAM" id="MobiDB-lite"/>
    </source>
</evidence>
<feature type="compositionally biased region" description="Low complexity" evidence="1">
    <location>
        <begin position="31"/>
        <end position="73"/>
    </location>
</feature>
<evidence type="ECO:0008006" key="4">
    <source>
        <dbReference type="Google" id="ProtNLM"/>
    </source>
</evidence>
<keyword evidence="3" id="KW-1185">Reference proteome</keyword>
<dbReference type="STRING" id="1296120.A0A1B9GY33"/>
<dbReference type="Gene3D" id="1.10.600.10">
    <property type="entry name" value="Farnesyl Diphosphate Synthase"/>
    <property type="match status" value="1"/>
</dbReference>
<protein>
    <recommendedName>
        <fullName evidence="4">Phytoene synthase</fullName>
    </recommendedName>
</protein>
<dbReference type="AlphaFoldDB" id="A0A1B9GY33"/>
<dbReference type="InterPro" id="IPR008949">
    <property type="entry name" value="Isoprenoid_synthase_dom_sf"/>
</dbReference>
<gene>
    <name evidence="2" type="ORF">I316_02417</name>
</gene>
<dbReference type="SUPFAM" id="SSF48576">
    <property type="entry name" value="Terpenoid synthases"/>
    <property type="match status" value="1"/>
</dbReference>
<feature type="region of interest" description="Disordered" evidence="1">
    <location>
        <begin position="18"/>
        <end position="73"/>
    </location>
</feature>
<dbReference type="EMBL" id="KI669497">
    <property type="protein sequence ID" value="OCF35922.1"/>
    <property type="molecule type" value="Genomic_DNA"/>
</dbReference>